<accession>A0ABZ1F2T3</accession>
<dbReference type="InterPro" id="IPR014776">
    <property type="entry name" value="4pyrrole_Mease_sub2"/>
</dbReference>
<dbReference type="Pfam" id="PF00590">
    <property type="entry name" value="TP_methylase"/>
    <property type="match status" value="1"/>
</dbReference>
<dbReference type="Gene3D" id="3.30.950.10">
    <property type="entry name" value="Methyltransferase, Cobalt-precorrin-4 Transmethylase, Domain 2"/>
    <property type="match status" value="1"/>
</dbReference>
<dbReference type="Proteomes" id="UP001356428">
    <property type="component" value="Chromosome"/>
</dbReference>
<dbReference type="GO" id="GO:0032259">
    <property type="term" value="P:methylation"/>
    <property type="evidence" value="ECO:0007669"/>
    <property type="project" value="UniProtKB-KW"/>
</dbReference>
<dbReference type="InterPro" id="IPR035996">
    <property type="entry name" value="4pyrrol_Methylase_sf"/>
</dbReference>
<feature type="domain" description="Tetrapyrrole methylase" evidence="4">
    <location>
        <begin position="12"/>
        <end position="224"/>
    </location>
</feature>
<evidence type="ECO:0000313" key="6">
    <source>
        <dbReference type="Proteomes" id="UP001356428"/>
    </source>
</evidence>
<dbReference type="Gene3D" id="3.40.1010.10">
    <property type="entry name" value="Cobalt-precorrin-4 Transmethylase, Domain 1"/>
    <property type="match status" value="1"/>
</dbReference>
<reference evidence="5 6" key="1">
    <citation type="submission" date="2022-10" db="EMBL/GenBank/DDBJ databases">
        <title>The complete genomes of actinobacterial strains from the NBC collection.</title>
        <authorList>
            <person name="Joergensen T.S."/>
            <person name="Alvarez Arevalo M."/>
            <person name="Sterndorff E.B."/>
            <person name="Faurdal D."/>
            <person name="Vuksanovic O."/>
            <person name="Mourched A.-S."/>
            <person name="Charusanti P."/>
            <person name="Shaw S."/>
            <person name="Blin K."/>
            <person name="Weber T."/>
        </authorList>
    </citation>
    <scope>NUCLEOTIDE SEQUENCE [LARGE SCALE GENOMIC DNA]</scope>
    <source>
        <strain evidence="5 6">NBC 01792</strain>
    </source>
</reference>
<evidence type="ECO:0000313" key="5">
    <source>
        <dbReference type="EMBL" id="WSB10528.1"/>
    </source>
</evidence>
<dbReference type="PANTHER" id="PTHR47036:SF1">
    <property type="entry name" value="COBALT-FACTOR III C(17)-METHYLTRANSFERASE-RELATED"/>
    <property type="match status" value="1"/>
</dbReference>
<dbReference type="InterPro" id="IPR000878">
    <property type="entry name" value="4pyrrol_Mease"/>
</dbReference>
<dbReference type="GO" id="GO:0008168">
    <property type="term" value="F:methyltransferase activity"/>
    <property type="evidence" value="ECO:0007669"/>
    <property type="project" value="UniProtKB-KW"/>
</dbReference>
<evidence type="ECO:0000259" key="4">
    <source>
        <dbReference type="Pfam" id="PF00590"/>
    </source>
</evidence>
<dbReference type="InterPro" id="IPR051810">
    <property type="entry name" value="Precorrin_MeTrfase"/>
</dbReference>
<name>A0ABZ1F2T3_9ACTN</name>
<keyword evidence="6" id="KW-1185">Reference proteome</keyword>
<keyword evidence="2" id="KW-0808">Transferase</keyword>
<sequence>MTGTDITRDNTLSIVGIGYGGDVTARAADLLGRADLVVGHPDFIGQVAHLLKPDTEATDVVADAEPGQDVFALRARLAAEALASGRRAVIVTAGDPGLLGMAGPTLSALRDQADVQDVEIVPGLSAWQYASAILGAPFNGGLITFPLCLHGESDADVARRIRSAADSGLGTCLYMLRHNGEAHPELFPTDEPAVDIALRRFAMVRNAFLAARPGDTPAVIVSDLDDERPRRVTTSLLDLDSVWGEVSDTSVLCIPGERFTADSGRLWTVT</sequence>
<gene>
    <name evidence="5" type="ORF">OG849_26410</name>
</gene>
<keyword evidence="3" id="KW-0949">S-adenosyl-L-methionine</keyword>
<evidence type="ECO:0000256" key="1">
    <source>
        <dbReference type="ARBA" id="ARBA00022603"/>
    </source>
</evidence>
<dbReference type="SUPFAM" id="SSF53790">
    <property type="entry name" value="Tetrapyrrole methylase"/>
    <property type="match status" value="1"/>
</dbReference>
<dbReference type="PANTHER" id="PTHR47036">
    <property type="entry name" value="COBALT-FACTOR III C(17)-METHYLTRANSFERASE-RELATED"/>
    <property type="match status" value="1"/>
</dbReference>
<organism evidence="5 6">
    <name type="scientific">Streptomyces cyaneofuscatus</name>
    <dbReference type="NCBI Taxonomy" id="66883"/>
    <lineage>
        <taxon>Bacteria</taxon>
        <taxon>Bacillati</taxon>
        <taxon>Actinomycetota</taxon>
        <taxon>Actinomycetes</taxon>
        <taxon>Kitasatosporales</taxon>
        <taxon>Streptomycetaceae</taxon>
        <taxon>Streptomyces</taxon>
    </lineage>
</organism>
<evidence type="ECO:0000256" key="3">
    <source>
        <dbReference type="ARBA" id="ARBA00022691"/>
    </source>
</evidence>
<proteinExistence type="predicted"/>
<keyword evidence="1 5" id="KW-0489">Methyltransferase</keyword>
<dbReference type="EMBL" id="CP109083">
    <property type="protein sequence ID" value="WSB10528.1"/>
    <property type="molecule type" value="Genomic_DNA"/>
</dbReference>
<protein>
    <submittedName>
        <fullName evidence="5">SAM-dependent methyltransferase</fullName>
    </submittedName>
</protein>
<dbReference type="RefSeq" id="WP_326703386.1">
    <property type="nucleotide sequence ID" value="NZ_CP108861.1"/>
</dbReference>
<evidence type="ECO:0000256" key="2">
    <source>
        <dbReference type="ARBA" id="ARBA00022679"/>
    </source>
</evidence>
<dbReference type="InterPro" id="IPR014777">
    <property type="entry name" value="4pyrrole_Mease_sub1"/>
</dbReference>